<organism evidence="1 2">
    <name type="scientific">Photobacterium damsela subsp. piscicida</name>
    <name type="common">Pasteurella piscicida</name>
    <dbReference type="NCBI Taxonomy" id="38294"/>
    <lineage>
        <taxon>Bacteria</taxon>
        <taxon>Pseudomonadati</taxon>
        <taxon>Pseudomonadota</taxon>
        <taxon>Gammaproteobacteria</taxon>
        <taxon>Vibrionales</taxon>
        <taxon>Vibrionaceae</taxon>
        <taxon>Photobacterium</taxon>
    </lineage>
</organism>
<sequence length="72" mass="8810">MKVYLQLKKELDFLRSLMFDLIDMGEFEYFAKIYDDYHLRLANFSKCYEEVYGELLIIEPQDGKLYKKDLIR</sequence>
<dbReference type="AlphaFoldDB" id="A0A1V1VF59"/>
<dbReference type="Proteomes" id="UP000516656">
    <property type="component" value="Chromosome 2"/>
</dbReference>
<dbReference type="RefSeq" id="WP_044178437.1">
    <property type="nucleotide sequence ID" value="NZ_BDMQ01000002.1"/>
</dbReference>
<accession>A0A1V1VF59</accession>
<reference evidence="1 2" key="1">
    <citation type="submission" date="2020-09" db="EMBL/GenBank/DDBJ databases">
        <title>Complete, closed and curated genome sequences of Photobacterium damselae subsp. piscicida isolates from Australia indicate localised evolution and additional plasmid-borne pathogenicity mechanisms.</title>
        <authorList>
            <person name="Baseggio L."/>
            <person name="Silayeva O."/>
            <person name="Buller N."/>
            <person name="Landos M."/>
            <person name="Engelstaedter J."/>
            <person name="Barnes A.C."/>
        </authorList>
    </citation>
    <scope>NUCLEOTIDE SEQUENCE [LARGE SCALE GENOMIC DNA]</scope>
    <source>
        <strain evidence="1 2">AS-16-0540-1</strain>
    </source>
</reference>
<evidence type="ECO:0000313" key="2">
    <source>
        <dbReference type="Proteomes" id="UP000516656"/>
    </source>
</evidence>
<name>A0A1V1VF59_PHODP</name>
<dbReference type="EMBL" id="CP061855">
    <property type="protein sequence ID" value="QOD58498.1"/>
    <property type="molecule type" value="Genomic_DNA"/>
</dbReference>
<evidence type="ECO:0000313" key="1">
    <source>
        <dbReference type="EMBL" id="QOD58498.1"/>
    </source>
</evidence>
<gene>
    <name evidence="1" type="ORF">IC627_16760</name>
</gene>
<protein>
    <submittedName>
        <fullName evidence="1">Uncharacterized protein</fullName>
    </submittedName>
</protein>
<proteinExistence type="predicted"/>